<dbReference type="OrthoDB" id="687495at2759"/>
<sequence>MAEVNSVTQSSEQLNKMAEALTTQNPLPKISENEAQKGGPQNIHEENMYKNRLQELTQRSSLDRPVYHTVNAGSQHAPLFRSSVLVDVFWYTSPRTFSHLKAAEQDAARVALIGVKEKLKDEGCPLIREDTVFCKSIMNEYAVKMRLERPTYQTVQSVALLPVFKSTSVFNGIHYTGETGKNKKEAEQLAARAAVMSILETDSGSVMLEIIKSKRKLYAALDKVQDTGDSNACFLPTELGRPVHVDNKRKEVEGAGEKTNTGLAAYSLGQPSDVQAPNQLHVFKRPNTGSNGETRRKQRKMCKLTLRCLLLLRCHWLKFLPARWNSEFLRRSFCSEDSSFVALQERCPMSITITRHKSKEHVMSDTKMGLVDNYDQYYEGEFGMNDHSSTELYGINEEPPKSLFEDGENSEKTSPKIAKNFTLSSSNSSLSTSPSSSNSNVHSVINFKGGYGNFMHSANGSLLSFEQSEFFCPNPRMMSSNLVECSVWEDNNLHYQNPLTPKGSSNTSPRVINENSKNIQQSNSNGIPFGWLNSEANASTTTHVEESRFNKRPATEESMQTNKKQCSAGSKKGKPNNCIATKDPQSIAAQNRRERISERLKILQELVPNGSKVDLVTMLEKAISYVKFLQLQVKVLATDEFWPTQGGKAPDISQVKEAIDAILATQRDRSSSSK</sequence>
<name>A0A9Q1RPY3_9SOLA</name>
<feature type="region of interest" description="Disordered" evidence="9">
    <location>
        <begin position="395"/>
        <end position="414"/>
    </location>
</feature>
<protein>
    <recommendedName>
        <fullName evidence="14">BHLH domain-containing protein</fullName>
    </recommendedName>
</protein>
<evidence type="ECO:0000256" key="2">
    <source>
        <dbReference type="ARBA" id="ARBA00022737"/>
    </source>
</evidence>
<keyword evidence="3 8" id="KW-0694">RNA-binding</keyword>
<feature type="region of interest" description="Disordered" evidence="9">
    <location>
        <begin position="549"/>
        <end position="581"/>
    </location>
</feature>
<evidence type="ECO:0000313" key="12">
    <source>
        <dbReference type="EMBL" id="KAJ8567420.1"/>
    </source>
</evidence>
<feature type="compositionally biased region" description="Polar residues" evidence="9">
    <location>
        <begin position="557"/>
        <end position="568"/>
    </location>
</feature>
<dbReference type="PANTHER" id="PTHR46031">
    <property type="match status" value="1"/>
</dbReference>
<evidence type="ECO:0000313" key="13">
    <source>
        <dbReference type="Proteomes" id="UP001152561"/>
    </source>
</evidence>
<dbReference type="PROSITE" id="PS50137">
    <property type="entry name" value="DS_RBD"/>
    <property type="match status" value="2"/>
</dbReference>
<evidence type="ECO:0000259" key="11">
    <source>
        <dbReference type="PROSITE" id="PS50888"/>
    </source>
</evidence>
<dbReference type="SUPFAM" id="SSF54768">
    <property type="entry name" value="dsRNA-binding domain-like"/>
    <property type="match status" value="2"/>
</dbReference>
<dbReference type="PANTHER" id="PTHR46031:SF37">
    <property type="entry name" value="DRBM DOMAIN-CONTAINING PROTEIN"/>
    <property type="match status" value="1"/>
</dbReference>
<evidence type="ECO:0000256" key="1">
    <source>
        <dbReference type="ARBA" id="ARBA00004123"/>
    </source>
</evidence>
<evidence type="ECO:0000256" key="6">
    <source>
        <dbReference type="ARBA" id="ARBA00023163"/>
    </source>
</evidence>
<dbReference type="GO" id="GO:0048766">
    <property type="term" value="P:root hair initiation"/>
    <property type="evidence" value="ECO:0007669"/>
    <property type="project" value="UniProtKB-ARBA"/>
</dbReference>
<feature type="region of interest" description="Disordered" evidence="9">
    <location>
        <begin position="1"/>
        <end position="42"/>
    </location>
</feature>
<dbReference type="Gene3D" id="4.10.280.10">
    <property type="entry name" value="Helix-loop-helix DNA-binding domain"/>
    <property type="match status" value="1"/>
</dbReference>
<evidence type="ECO:0000256" key="7">
    <source>
        <dbReference type="ARBA" id="ARBA00023242"/>
    </source>
</evidence>
<dbReference type="Pfam" id="PF00010">
    <property type="entry name" value="HLH"/>
    <property type="match status" value="1"/>
</dbReference>
<dbReference type="SUPFAM" id="SSF47459">
    <property type="entry name" value="HLH, helix-loop-helix DNA-binding domain"/>
    <property type="match status" value="1"/>
</dbReference>
<dbReference type="GO" id="GO:0046983">
    <property type="term" value="F:protein dimerization activity"/>
    <property type="evidence" value="ECO:0007669"/>
    <property type="project" value="InterPro"/>
</dbReference>
<accession>A0A9Q1RPY3</accession>
<dbReference type="FunFam" id="4.10.280.10:FF:000046">
    <property type="entry name" value="Transcription factor bHLH83"/>
    <property type="match status" value="1"/>
</dbReference>
<dbReference type="Gene3D" id="3.30.160.20">
    <property type="match status" value="2"/>
</dbReference>
<feature type="compositionally biased region" description="Basic and acidic residues" evidence="9">
    <location>
        <begin position="398"/>
        <end position="414"/>
    </location>
</feature>
<comment type="caution">
    <text evidence="12">The sequence shown here is derived from an EMBL/GenBank/DDBJ whole genome shotgun (WGS) entry which is preliminary data.</text>
</comment>
<keyword evidence="5" id="KW-0238">DNA-binding</keyword>
<evidence type="ECO:0000259" key="10">
    <source>
        <dbReference type="PROSITE" id="PS50137"/>
    </source>
</evidence>
<dbReference type="EMBL" id="JAJAGQ010000003">
    <property type="protein sequence ID" value="KAJ8567420.1"/>
    <property type="molecule type" value="Genomic_DNA"/>
</dbReference>
<dbReference type="GO" id="GO:0003677">
    <property type="term" value="F:DNA binding"/>
    <property type="evidence" value="ECO:0007669"/>
    <property type="project" value="UniProtKB-KW"/>
</dbReference>
<proteinExistence type="predicted"/>
<evidence type="ECO:0008006" key="14">
    <source>
        <dbReference type="Google" id="ProtNLM"/>
    </source>
</evidence>
<comment type="subcellular location">
    <subcellularLocation>
        <location evidence="1">Nucleus</location>
    </subcellularLocation>
</comment>
<keyword evidence="6" id="KW-0804">Transcription</keyword>
<keyword evidence="7" id="KW-0539">Nucleus</keyword>
<dbReference type="PROSITE" id="PS50888">
    <property type="entry name" value="BHLH"/>
    <property type="match status" value="1"/>
</dbReference>
<evidence type="ECO:0000256" key="3">
    <source>
        <dbReference type="ARBA" id="ARBA00022884"/>
    </source>
</evidence>
<keyword evidence="13" id="KW-1185">Reference proteome</keyword>
<organism evidence="12 13">
    <name type="scientific">Anisodus acutangulus</name>
    <dbReference type="NCBI Taxonomy" id="402998"/>
    <lineage>
        <taxon>Eukaryota</taxon>
        <taxon>Viridiplantae</taxon>
        <taxon>Streptophyta</taxon>
        <taxon>Embryophyta</taxon>
        <taxon>Tracheophyta</taxon>
        <taxon>Spermatophyta</taxon>
        <taxon>Magnoliopsida</taxon>
        <taxon>eudicotyledons</taxon>
        <taxon>Gunneridae</taxon>
        <taxon>Pentapetalae</taxon>
        <taxon>asterids</taxon>
        <taxon>lamiids</taxon>
        <taxon>Solanales</taxon>
        <taxon>Solanaceae</taxon>
        <taxon>Solanoideae</taxon>
        <taxon>Hyoscyameae</taxon>
        <taxon>Anisodus</taxon>
    </lineage>
</organism>
<dbReference type="InterPro" id="IPR011598">
    <property type="entry name" value="bHLH_dom"/>
</dbReference>
<feature type="domain" description="DRBM" evidence="10">
    <location>
        <begin position="133"/>
        <end position="200"/>
    </location>
</feature>
<dbReference type="CDD" id="cd11454">
    <property type="entry name" value="bHLH_AtIND_like"/>
    <property type="match status" value="1"/>
</dbReference>
<reference evidence="13" key="1">
    <citation type="journal article" date="2023" name="Proc. Natl. Acad. Sci. U.S.A.">
        <title>Genomic and structural basis for evolution of tropane alkaloid biosynthesis.</title>
        <authorList>
            <person name="Wanga Y.-J."/>
            <person name="Taina T."/>
            <person name="Yua J.-Y."/>
            <person name="Lia J."/>
            <person name="Xua B."/>
            <person name="Chenc J."/>
            <person name="D'Auriad J.C."/>
            <person name="Huanga J.-P."/>
            <person name="Huanga S.-X."/>
        </authorList>
    </citation>
    <scope>NUCLEOTIDE SEQUENCE [LARGE SCALE GENOMIC DNA]</scope>
    <source>
        <strain evidence="13">cv. KIB-2019</strain>
    </source>
</reference>
<dbReference type="AlphaFoldDB" id="A0A9Q1RPY3"/>
<keyword evidence="4" id="KW-0805">Transcription regulation</keyword>
<feature type="compositionally biased region" description="Polar residues" evidence="9">
    <location>
        <begin position="1"/>
        <end position="14"/>
    </location>
</feature>
<feature type="domain" description="BHLH" evidence="11">
    <location>
        <begin position="580"/>
        <end position="629"/>
    </location>
</feature>
<dbReference type="GO" id="GO:0005634">
    <property type="term" value="C:nucleus"/>
    <property type="evidence" value="ECO:0007669"/>
    <property type="project" value="UniProtKB-SubCell"/>
</dbReference>
<evidence type="ECO:0000256" key="8">
    <source>
        <dbReference type="PROSITE-ProRule" id="PRU00266"/>
    </source>
</evidence>
<dbReference type="SMART" id="SM00353">
    <property type="entry name" value="HLH"/>
    <property type="match status" value="1"/>
</dbReference>
<dbReference type="Proteomes" id="UP001152561">
    <property type="component" value="Unassembled WGS sequence"/>
</dbReference>
<feature type="domain" description="DRBM" evidence="10">
    <location>
        <begin position="48"/>
        <end position="117"/>
    </location>
</feature>
<dbReference type="SMART" id="SM00358">
    <property type="entry name" value="DSRM"/>
    <property type="match status" value="2"/>
</dbReference>
<evidence type="ECO:0000256" key="9">
    <source>
        <dbReference type="SAM" id="MobiDB-lite"/>
    </source>
</evidence>
<gene>
    <name evidence="12" type="ORF">K7X08_019628</name>
</gene>
<dbReference type="InterPro" id="IPR036638">
    <property type="entry name" value="HLH_DNA-bd_sf"/>
</dbReference>
<dbReference type="Pfam" id="PF00035">
    <property type="entry name" value="dsrm"/>
    <property type="match status" value="2"/>
</dbReference>
<keyword evidence="2" id="KW-0677">Repeat</keyword>
<evidence type="ECO:0000256" key="5">
    <source>
        <dbReference type="ARBA" id="ARBA00023125"/>
    </source>
</evidence>
<dbReference type="GO" id="GO:0003723">
    <property type="term" value="F:RNA binding"/>
    <property type="evidence" value="ECO:0007669"/>
    <property type="project" value="UniProtKB-UniRule"/>
</dbReference>
<evidence type="ECO:0000256" key="4">
    <source>
        <dbReference type="ARBA" id="ARBA00023015"/>
    </source>
</evidence>
<dbReference type="InterPro" id="IPR014720">
    <property type="entry name" value="dsRBD_dom"/>
</dbReference>